<evidence type="ECO:0000256" key="1">
    <source>
        <dbReference type="SAM" id="Phobius"/>
    </source>
</evidence>
<proteinExistence type="predicted"/>
<feature type="transmembrane region" description="Helical" evidence="1">
    <location>
        <begin position="228"/>
        <end position="250"/>
    </location>
</feature>
<feature type="transmembrane region" description="Helical" evidence="1">
    <location>
        <begin position="149"/>
        <end position="171"/>
    </location>
</feature>
<dbReference type="Proteomes" id="UP001150062">
    <property type="component" value="Unassembled WGS sequence"/>
</dbReference>
<protein>
    <submittedName>
        <fullName evidence="2">Tobamovirus multiplication protein 1-like isoform x1</fullName>
    </submittedName>
</protein>
<feature type="transmembrane region" description="Helical" evidence="1">
    <location>
        <begin position="6"/>
        <end position="26"/>
    </location>
</feature>
<feature type="transmembrane region" description="Helical" evidence="1">
    <location>
        <begin position="192"/>
        <end position="213"/>
    </location>
</feature>
<dbReference type="EMBL" id="JAOAOG010000264">
    <property type="protein sequence ID" value="KAJ6235173.1"/>
    <property type="molecule type" value="Genomic_DNA"/>
</dbReference>
<name>A0ABQ8XTT0_9EUKA</name>
<keyword evidence="3" id="KW-1185">Reference proteome</keyword>
<feature type="transmembrane region" description="Helical" evidence="1">
    <location>
        <begin position="122"/>
        <end position="143"/>
    </location>
</feature>
<sequence length="276" mass="32249">MSSGGIDYMIIISAILNFSIGSYSFYKLIRVLRNDQKKTLQALCYAILTIGLLGRGVCFSLVPSLFRSHYERLYATLIYTFSFMNTYVYILLIPLQAKLYYLCKDAEDLVLESNHRKKLMRIYILTTIFFFMFLTLVAFYLIFTKAMLNYFNAFHLAYFVVILFAMLYYGIKLVKTINRIGGNELAKQIKRIILVEIQWCVFYLILSLVRITMPGLFDQYGILIKEKVWVFILLLLCSNFPALALLFVIFKTPNVTKNDNMLLNSYDSSYDEEKSY</sequence>
<evidence type="ECO:0000313" key="3">
    <source>
        <dbReference type="Proteomes" id="UP001150062"/>
    </source>
</evidence>
<gene>
    <name evidence="2" type="ORF">M0813_03857</name>
</gene>
<keyword evidence="1" id="KW-0472">Membrane</keyword>
<feature type="transmembrane region" description="Helical" evidence="1">
    <location>
        <begin position="78"/>
        <end position="101"/>
    </location>
</feature>
<keyword evidence="1" id="KW-0812">Transmembrane</keyword>
<keyword evidence="1" id="KW-1133">Transmembrane helix</keyword>
<feature type="transmembrane region" description="Helical" evidence="1">
    <location>
        <begin position="42"/>
        <end position="66"/>
    </location>
</feature>
<organism evidence="2 3">
    <name type="scientific">Anaeramoeba flamelloides</name>
    <dbReference type="NCBI Taxonomy" id="1746091"/>
    <lineage>
        <taxon>Eukaryota</taxon>
        <taxon>Metamonada</taxon>
        <taxon>Anaeramoebidae</taxon>
        <taxon>Anaeramoeba</taxon>
    </lineage>
</organism>
<reference evidence="2" key="1">
    <citation type="submission" date="2022-08" db="EMBL/GenBank/DDBJ databases">
        <title>Novel sulfate-reducing endosymbionts in the free-living metamonad Anaeramoeba.</title>
        <authorList>
            <person name="Jerlstrom-Hultqvist J."/>
            <person name="Cepicka I."/>
            <person name="Gallot-Lavallee L."/>
            <person name="Salas-Leiva D."/>
            <person name="Curtis B.A."/>
            <person name="Zahonova K."/>
            <person name="Pipaliya S."/>
            <person name="Dacks J."/>
            <person name="Roger A.J."/>
        </authorList>
    </citation>
    <scope>NUCLEOTIDE SEQUENCE</scope>
    <source>
        <strain evidence="2">Schooner1</strain>
    </source>
</reference>
<evidence type="ECO:0000313" key="2">
    <source>
        <dbReference type="EMBL" id="KAJ6235173.1"/>
    </source>
</evidence>
<comment type="caution">
    <text evidence="2">The sequence shown here is derived from an EMBL/GenBank/DDBJ whole genome shotgun (WGS) entry which is preliminary data.</text>
</comment>
<accession>A0ABQ8XTT0</accession>